<dbReference type="GeneID" id="20005555"/>
<dbReference type="GO" id="GO:0005840">
    <property type="term" value="C:ribosome"/>
    <property type="evidence" value="ECO:0007669"/>
    <property type="project" value="UniProtKB-KW"/>
</dbReference>
<evidence type="ECO:0000313" key="9">
    <source>
        <dbReference type="EMBL" id="AIG92508.1"/>
    </source>
</evidence>
<dbReference type="Gene3D" id="3.30.1440.10">
    <property type="match status" value="1"/>
</dbReference>
<dbReference type="InterPro" id="IPR022803">
    <property type="entry name" value="Ribosomal_uL5_dom_sf"/>
</dbReference>
<evidence type="ECO:0000256" key="5">
    <source>
        <dbReference type="ARBA" id="ARBA00035391"/>
    </source>
</evidence>
<geneLocation type="plastid" evidence="9"/>
<dbReference type="InterPro" id="IPR031310">
    <property type="entry name" value="Ribosomal_uL5_N"/>
</dbReference>
<dbReference type="SUPFAM" id="SSF55282">
    <property type="entry name" value="RL5-like"/>
    <property type="match status" value="1"/>
</dbReference>
<feature type="domain" description="Large ribosomal subunit protein uL5 C-terminal" evidence="8">
    <location>
        <begin position="85"/>
        <end position="178"/>
    </location>
</feature>
<keyword evidence="9" id="KW-0934">Plastid</keyword>
<dbReference type="HAMAP" id="MF_01333_B">
    <property type="entry name" value="Ribosomal_uL5_B"/>
    <property type="match status" value="1"/>
</dbReference>
<dbReference type="KEGG" id="gsl:JL72_p146"/>
<accession>A0A075W2A9</accession>
<dbReference type="FunFam" id="3.30.1440.10:FF:000001">
    <property type="entry name" value="50S ribosomal protein L5"/>
    <property type="match status" value="1"/>
</dbReference>
<dbReference type="InterPro" id="IPR031309">
    <property type="entry name" value="Ribosomal_uL5_C"/>
</dbReference>
<dbReference type="RefSeq" id="YP_009051064.1">
    <property type="nucleotide sequence ID" value="NC_024665.1"/>
</dbReference>
<reference evidence="9" key="1">
    <citation type="journal article" date="2015" name="Genome Biol. Evol.">
        <title>Extreme features of the Galdieria sulphuraria organellar genomes: a consequence of polyextremophily?</title>
        <authorList>
            <person name="Jain K."/>
            <person name="Krause K."/>
            <person name="Grewe F."/>
            <person name="Nelson G.F."/>
            <person name="Weber A.P."/>
            <person name="Christensen A.C."/>
            <person name="Mower J.P."/>
        </authorList>
    </citation>
    <scope>NUCLEOTIDE SEQUENCE</scope>
    <source>
        <strain evidence="9">074W</strain>
    </source>
</reference>
<evidence type="ECO:0000256" key="6">
    <source>
        <dbReference type="RuleBase" id="RU003930"/>
    </source>
</evidence>
<dbReference type="PANTHER" id="PTHR11994">
    <property type="entry name" value="60S RIBOSOMAL PROTEIN L11-RELATED"/>
    <property type="match status" value="1"/>
</dbReference>
<dbReference type="GO" id="GO:0006412">
    <property type="term" value="P:translation"/>
    <property type="evidence" value="ECO:0007669"/>
    <property type="project" value="InterPro"/>
</dbReference>
<evidence type="ECO:0000256" key="2">
    <source>
        <dbReference type="ARBA" id="ARBA00022980"/>
    </source>
</evidence>
<dbReference type="PIRSF" id="PIRSF002161">
    <property type="entry name" value="Ribosomal_L5"/>
    <property type="match status" value="1"/>
</dbReference>
<gene>
    <name evidence="9" type="primary">rpl5</name>
</gene>
<organism evidence="9">
    <name type="scientific">Galdieria sulphuraria</name>
    <name type="common">Red alga</name>
    <dbReference type="NCBI Taxonomy" id="130081"/>
    <lineage>
        <taxon>Eukaryota</taxon>
        <taxon>Rhodophyta</taxon>
        <taxon>Bangiophyceae</taxon>
        <taxon>Galdieriales</taxon>
        <taxon>Galdieriaceae</taxon>
        <taxon>Galdieria</taxon>
    </lineage>
</organism>
<dbReference type="GO" id="GO:1990904">
    <property type="term" value="C:ribonucleoprotein complex"/>
    <property type="evidence" value="ECO:0007669"/>
    <property type="project" value="UniProtKB-KW"/>
</dbReference>
<name>A0A075W2A9_GALSU</name>
<evidence type="ECO:0000259" key="8">
    <source>
        <dbReference type="Pfam" id="PF00673"/>
    </source>
</evidence>
<dbReference type="GO" id="GO:0003735">
    <property type="term" value="F:structural constituent of ribosome"/>
    <property type="evidence" value="ECO:0007669"/>
    <property type="project" value="InterPro"/>
</dbReference>
<evidence type="ECO:0000256" key="3">
    <source>
        <dbReference type="ARBA" id="ARBA00023274"/>
    </source>
</evidence>
<proteinExistence type="inferred from homology"/>
<sequence>MRSQLYNYYKNTIIKDLIREFGYPNIHQVPKITKININRGLGQDGQNSKVLENNVNEIALITGQKPIITYAKKSISGFKIREKTPIGIALTLRKEKMYIFLEKLIHLALPRIRDFRGINTSSFDGRGNYNLGIKEQLIFPEIEYDKIDKIRGMDINIVTTALNDLEAKRLLTLLGMPFKKNNL</sequence>
<dbReference type="InterPro" id="IPR020930">
    <property type="entry name" value="Ribosomal_uL5_bac-type"/>
</dbReference>
<evidence type="ECO:0000256" key="4">
    <source>
        <dbReference type="ARBA" id="ARBA00035210"/>
    </source>
</evidence>
<keyword evidence="2 6" id="KW-0689">Ribosomal protein</keyword>
<feature type="domain" description="Large ribosomal subunit protein uL5 N-terminal" evidence="7">
    <location>
        <begin position="25"/>
        <end position="81"/>
    </location>
</feature>
<dbReference type="PROSITE" id="PS00358">
    <property type="entry name" value="RIBOSOMAL_L5"/>
    <property type="match status" value="1"/>
</dbReference>
<evidence type="ECO:0000259" key="7">
    <source>
        <dbReference type="Pfam" id="PF00281"/>
    </source>
</evidence>
<dbReference type="AlphaFoldDB" id="A0A075W2A9"/>
<dbReference type="Pfam" id="PF00281">
    <property type="entry name" value="Ribosomal_L5"/>
    <property type="match status" value="1"/>
</dbReference>
<dbReference type="NCBIfam" id="NF000585">
    <property type="entry name" value="PRK00010.1"/>
    <property type="match status" value="1"/>
</dbReference>
<keyword evidence="3 6" id="KW-0687">Ribonucleoprotein</keyword>
<protein>
    <recommendedName>
        <fullName evidence="4">Large ribosomal subunit protein uL5c</fullName>
    </recommendedName>
    <alternativeName>
        <fullName evidence="5">50S ribosomal protein L5, chloroplastic</fullName>
    </alternativeName>
</protein>
<evidence type="ECO:0000256" key="1">
    <source>
        <dbReference type="ARBA" id="ARBA00008553"/>
    </source>
</evidence>
<comment type="similarity">
    <text evidence="1 6">Belongs to the universal ribosomal protein uL5 family.</text>
</comment>
<dbReference type="InterPro" id="IPR020929">
    <property type="entry name" value="Ribosomal_uL5_CS"/>
</dbReference>
<dbReference type="Pfam" id="PF00673">
    <property type="entry name" value="Ribosomal_L5_C"/>
    <property type="match status" value="1"/>
</dbReference>
<dbReference type="EMBL" id="KJ700459">
    <property type="protein sequence ID" value="AIG92508.1"/>
    <property type="molecule type" value="Genomic_DNA"/>
</dbReference>
<dbReference type="InterPro" id="IPR002132">
    <property type="entry name" value="Ribosomal_uL5"/>
</dbReference>